<dbReference type="AlphaFoldDB" id="A0A545T7Y9"/>
<keyword evidence="5" id="KW-1185">Reference proteome</keyword>
<evidence type="ECO:0000313" key="4">
    <source>
        <dbReference type="EMBL" id="TQV73330.1"/>
    </source>
</evidence>
<dbReference type="InterPro" id="IPR003719">
    <property type="entry name" value="Phenazine_PhzF-like"/>
</dbReference>
<dbReference type="GO" id="GO:0016853">
    <property type="term" value="F:isomerase activity"/>
    <property type="evidence" value="ECO:0007669"/>
    <property type="project" value="UniProtKB-KW"/>
</dbReference>
<evidence type="ECO:0000256" key="2">
    <source>
        <dbReference type="ARBA" id="ARBA00023235"/>
    </source>
</evidence>
<dbReference type="Gene3D" id="3.10.310.10">
    <property type="entry name" value="Diaminopimelate Epimerase, Chain A, domain 1"/>
    <property type="match status" value="2"/>
</dbReference>
<dbReference type="Proteomes" id="UP000315252">
    <property type="component" value="Unassembled WGS sequence"/>
</dbReference>
<comment type="caution">
    <text evidence="4">The sequence shown here is derived from an EMBL/GenBank/DDBJ whole genome shotgun (WGS) entry which is preliminary data.</text>
</comment>
<proteinExistence type="inferred from homology"/>
<dbReference type="GO" id="GO:0005737">
    <property type="term" value="C:cytoplasm"/>
    <property type="evidence" value="ECO:0007669"/>
    <property type="project" value="TreeGrafter"/>
</dbReference>
<evidence type="ECO:0000256" key="1">
    <source>
        <dbReference type="ARBA" id="ARBA00008270"/>
    </source>
</evidence>
<dbReference type="RefSeq" id="WP_142899230.1">
    <property type="nucleotide sequence ID" value="NZ_ML660062.1"/>
</dbReference>
<reference evidence="4 5" key="1">
    <citation type="submission" date="2019-06" db="EMBL/GenBank/DDBJ databases">
        <title>Whole genome sequence for Rhodospirillaceae sp. R148.</title>
        <authorList>
            <person name="Wang G."/>
        </authorList>
    </citation>
    <scope>NUCLEOTIDE SEQUENCE [LARGE SCALE GENOMIC DNA]</scope>
    <source>
        <strain evidence="4 5">R148</strain>
    </source>
</reference>
<name>A0A545T7Y9_9PROT</name>
<protein>
    <submittedName>
        <fullName evidence="4">PhzF family phenazine biosynthesis protein</fullName>
    </submittedName>
</protein>
<dbReference type="PANTHER" id="PTHR13774">
    <property type="entry name" value="PHENAZINE BIOSYNTHESIS PROTEIN"/>
    <property type="match status" value="1"/>
</dbReference>
<comment type="similarity">
    <text evidence="1">Belongs to the PhzF family.</text>
</comment>
<keyword evidence="2" id="KW-0413">Isomerase</keyword>
<accession>A0A545T7Y9</accession>
<dbReference type="OrthoDB" id="9788221at2"/>
<dbReference type="SUPFAM" id="SSF54506">
    <property type="entry name" value="Diaminopimelate epimerase-like"/>
    <property type="match status" value="1"/>
</dbReference>
<dbReference type="Pfam" id="PF02567">
    <property type="entry name" value="PhzC-PhzF"/>
    <property type="match status" value="1"/>
</dbReference>
<dbReference type="PANTHER" id="PTHR13774:SF39">
    <property type="entry name" value="BIOSYNTHESIS PROTEIN, PUTATIVE-RELATED"/>
    <property type="match status" value="1"/>
</dbReference>
<gene>
    <name evidence="4" type="ORF">FKG95_25255</name>
</gene>
<evidence type="ECO:0000313" key="5">
    <source>
        <dbReference type="Proteomes" id="UP000315252"/>
    </source>
</evidence>
<evidence type="ECO:0000256" key="3">
    <source>
        <dbReference type="PIRSR" id="PIRSR016184-1"/>
    </source>
</evidence>
<sequence>MDVSRIAAFSENNAGGNPAGVAFVEAMPPDAEMLKTAAEIGYSETAFLTRTSEGWRVRYFAPESEVPFCGHATIATGAALGQRFGAGTYKLELNDANITVEAEATADGGWGAALQSPKTWSKPAPEELKKAVLAAFGLTAGDLDTRLPVTIANGGASHLVIALASRGILADMSYPYEEVKSLMTSAGLTTISLIWAENDRRFHARNPFPVGGVYEDPATGAAAAALGGFLRDHGWLKDGGTIEILQGHDMGAPSALTVTLGPTKGESVRVSGGTHVIG</sequence>
<dbReference type="EMBL" id="VHSH01000011">
    <property type="protein sequence ID" value="TQV73330.1"/>
    <property type="molecule type" value="Genomic_DNA"/>
</dbReference>
<feature type="active site" evidence="3">
    <location>
        <position position="44"/>
    </location>
</feature>
<dbReference type="NCBIfam" id="TIGR00654">
    <property type="entry name" value="PhzF_family"/>
    <property type="match status" value="1"/>
</dbReference>
<dbReference type="PIRSF" id="PIRSF016184">
    <property type="entry name" value="PhzC_PhzF"/>
    <property type="match status" value="1"/>
</dbReference>
<organism evidence="4 5">
    <name type="scientific">Denitrobaculum tricleocarpae</name>
    <dbReference type="NCBI Taxonomy" id="2591009"/>
    <lineage>
        <taxon>Bacteria</taxon>
        <taxon>Pseudomonadati</taxon>
        <taxon>Pseudomonadota</taxon>
        <taxon>Alphaproteobacteria</taxon>
        <taxon>Rhodospirillales</taxon>
        <taxon>Rhodospirillaceae</taxon>
        <taxon>Denitrobaculum</taxon>
    </lineage>
</organism>